<protein>
    <submittedName>
        <fullName evidence="2">Uncharacterized protein</fullName>
    </submittedName>
</protein>
<evidence type="ECO:0000313" key="2">
    <source>
        <dbReference type="EMBL" id="MFC4990109.1"/>
    </source>
</evidence>
<comment type="caution">
    <text evidence="2">The sequence shown here is derived from an EMBL/GenBank/DDBJ whole genome shotgun (WGS) entry which is preliminary data.</text>
</comment>
<feature type="region of interest" description="Disordered" evidence="1">
    <location>
        <begin position="82"/>
        <end position="151"/>
    </location>
</feature>
<evidence type="ECO:0000313" key="3">
    <source>
        <dbReference type="Proteomes" id="UP001595925"/>
    </source>
</evidence>
<dbReference type="Proteomes" id="UP001595925">
    <property type="component" value="Unassembled WGS sequence"/>
</dbReference>
<sequence length="188" mass="21063">MGEDKSRINLVVNDERKAEWQEYQSENPEFSSLTDLIRSSVTRQIEGQYGASQSGESELKVSEAIDKIDRLSEQLNSVEGRLQNLENQANTNPEVDRLKGEIYDILPDEEPGSVPWQDKDRGLGQRASNPSVSDPEAESKHSAWQGTPEEIADALDEPHYLVVEALEKLCDDLISVRKAGNGGYYIDR</sequence>
<dbReference type="RefSeq" id="WP_224828793.1">
    <property type="nucleotide sequence ID" value="NZ_JAIVEF010000010.1"/>
</dbReference>
<dbReference type="EMBL" id="JBHSJG010000063">
    <property type="protein sequence ID" value="MFC4990109.1"/>
    <property type="molecule type" value="Genomic_DNA"/>
</dbReference>
<organism evidence="2 3">
    <name type="scientific">Saliphagus infecundisoli</name>
    <dbReference type="NCBI Taxonomy" id="1849069"/>
    <lineage>
        <taxon>Archaea</taxon>
        <taxon>Methanobacteriati</taxon>
        <taxon>Methanobacteriota</taxon>
        <taxon>Stenosarchaea group</taxon>
        <taxon>Halobacteria</taxon>
        <taxon>Halobacteriales</taxon>
        <taxon>Natrialbaceae</taxon>
        <taxon>Saliphagus</taxon>
    </lineage>
</organism>
<evidence type="ECO:0000256" key="1">
    <source>
        <dbReference type="SAM" id="MobiDB-lite"/>
    </source>
</evidence>
<dbReference type="AlphaFoldDB" id="A0ABD5QKK5"/>
<gene>
    <name evidence="2" type="ORF">ACFPFO_20645</name>
</gene>
<keyword evidence="3" id="KW-1185">Reference proteome</keyword>
<feature type="compositionally biased region" description="Polar residues" evidence="1">
    <location>
        <begin position="84"/>
        <end position="93"/>
    </location>
</feature>
<name>A0ABD5QKK5_9EURY</name>
<proteinExistence type="predicted"/>
<reference evidence="2 3" key="1">
    <citation type="journal article" date="2019" name="Int. J. Syst. Evol. Microbiol.">
        <title>The Global Catalogue of Microorganisms (GCM) 10K type strain sequencing project: providing services to taxonomists for standard genome sequencing and annotation.</title>
        <authorList>
            <consortium name="The Broad Institute Genomics Platform"/>
            <consortium name="The Broad Institute Genome Sequencing Center for Infectious Disease"/>
            <person name="Wu L."/>
            <person name="Ma J."/>
        </authorList>
    </citation>
    <scope>NUCLEOTIDE SEQUENCE [LARGE SCALE GENOMIC DNA]</scope>
    <source>
        <strain evidence="2 3">CGMCC 1.15824</strain>
    </source>
</reference>
<accession>A0ABD5QKK5</accession>